<keyword evidence="1" id="KW-0175">Coiled coil</keyword>
<gene>
    <name evidence="2" type="ORF">scyTo_0025208</name>
</gene>
<dbReference type="EMBL" id="BFAA01076314">
    <property type="protein sequence ID" value="GCB84406.1"/>
    <property type="molecule type" value="Genomic_DNA"/>
</dbReference>
<dbReference type="Proteomes" id="UP000288216">
    <property type="component" value="Unassembled WGS sequence"/>
</dbReference>
<evidence type="ECO:0000256" key="1">
    <source>
        <dbReference type="SAM" id="Coils"/>
    </source>
</evidence>
<reference evidence="2 3" key="1">
    <citation type="journal article" date="2018" name="Nat. Ecol. Evol.">
        <title>Shark genomes provide insights into elasmobranch evolution and the origin of vertebrates.</title>
        <authorList>
            <person name="Hara Y"/>
            <person name="Yamaguchi K"/>
            <person name="Onimaru K"/>
            <person name="Kadota M"/>
            <person name="Koyanagi M"/>
            <person name="Keeley SD"/>
            <person name="Tatsumi K"/>
            <person name="Tanaka K"/>
            <person name="Motone F"/>
            <person name="Kageyama Y"/>
            <person name="Nozu R"/>
            <person name="Adachi N"/>
            <person name="Nishimura O"/>
            <person name="Nakagawa R"/>
            <person name="Tanegashima C"/>
            <person name="Kiyatake I"/>
            <person name="Matsumoto R"/>
            <person name="Murakumo K"/>
            <person name="Nishida K"/>
            <person name="Terakita A"/>
            <person name="Kuratani S"/>
            <person name="Sato K"/>
            <person name="Hyodo S Kuraku.S."/>
        </authorList>
    </citation>
    <scope>NUCLEOTIDE SEQUENCE [LARGE SCALE GENOMIC DNA]</scope>
</reference>
<organism evidence="2 3">
    <name type="scientific">Scyliorhinus torazame</name>
    <name type="common">Cloudy catshark</name>
    <name type="synonym">Catulus torazame</name>
    <dbReference type="NCBI Taxonomy" id="75743"/>
    <lineage>
        <taxon>Eukaryota</taxon>
        <taxon>Metazoa</taxon>
        <taxon>Chordata</taxon>
        <taxon>Craniata</taxon>
        <taxon>Vertebrata</taxon>
        <taxon>Chondrichthyes</taxon>
        <taxon>Elasmobranchii</taxon>
        <taxon>Galeomorphii</taxon>
        <taxon>Galeoidea</taxon>
        <taxon>Carcharhiniformes</taxon>
        <taxon>Scyliorhinidae</taxon>
        <taxon>Scyliorhinus</taxon>
    </lineage>
</organism>
<accession>A0A401QGB7</accession>
<sequence length="135" mass="15901">MDASVQGYAGKKVPCKERWVQAVLPSEELVEEGDEYNQWSSRKPAMEQAYQQKERNAHEAMQRLRRRLEEKEVVANGLPKELEEGLQAHKEDLEKYEVEKEKWCGRIPIVESLCVKMRSPYADRLWTACPRVPWR</sequence>
<dbReference type="AlphaFoldDB" id="A0A401QGB7"/>
<proteinExistence type="predicted"/>
<evidence type="ECO:0000313" key="2">
    <source>
        <dbReference type="EMBL" id="GCB84406.1"/>
    </source>
</evidence>
<evidence type="ECO:0000313" key="3">
    <source>
        <dbReference type="Proteomes" id="UP000288216"/>
    </source>
</evidence>
<name>A0A401QGB7_SCYTO</name>
<comment type="caution">
    <text evidence="2">The sequence shown here is derived from an EMBL/GenBank/DDBJ whole genome shotgun (WGS) entry which is preliminary data.</text>
</comment>
<keyword evidence="3" id="KW-1185">Reference proteome</keyword>
<feature type="coiled-coil region" evidence="1">
    <location>
        <begin position="47"/>
        <end position="106"/>
    </location>
</feature>
<protein>
    <submittedName>
        <fullName evidence="2">Uncharacterized protein</fullName>
    </submittedName>
</protein>